<dbReference type="CDD" id="cd11660">
    <property type="entry name" value="SANT_TRF"/>
    <property type="match status" value="1"/>
</dbReference>
<dbReference type="OrthoDB" id="5398572at2759"/>
<dbReference type="eggNOG" id="ENOG502SP4F">
    <property type="taxonomic scope" value="Eukaryota"/>
</dbReference>
<evidence type="ECO:0000256" key="1">
    <source>
        <dbReference type="SAM" id="MobiDB-lite"/>
    </source>
</evidence>
<dbReference type="InterPro" id="IPR009057">
    <property type="entry name" value="Homeodomain-like_sf"/>
</dbReference>
<name>K2RC12_MACPH</name>
<feature type="compositionally biased region" description="Low complexity" evidence="1">
    <location>
        <begin position="431"/>
        <end position="444"/>
    </location>
</feature>
<feature type="region of interest" description="Disordered" evidence="1">
    <location>
        <begin position="1"/>
        <end position="95"/>
    </location>
</feature>
<reference evidence="2 3" key="1">
    <citation type="journal article" date="2012" name="BMC Genomics">
        <title>Tools to kill: Genome of one of the most destructive plant pathogenic fungi Macrophomina phaseolina.</title>
        <authorList>
            <person name="Islam M.S."/>
            <person name="Haque M.S."/>
            <person name="Islam M.M."/>
            <person name="Emdad E.M."/>
            <person name="Halim A."/>
            <person name="Hossen Q.M.M."/>
            <person name="Hossain M.Z."/>
            <person name="Ahmed B."/>
            <person name="Rahim S."/>
            <person name="Rahman M.S."/>
            <person name="Alam M.M."/>
            <person name="Hou S."/>
            <person name="Wan X."/>
            <person name="Saito J.A."/>
            <person name="Alam M."/>
        </authorList>
    </citation>
    <scope>NUCLEOTIDE SEQUENCE [LARGE SCALE GENOMIC DNA]</scope>
    <source>
        <strain evidence="2 3">MS6</strain>
    </source>
</reference>
<evidence type="ECO:0000313" key="2">
    <source>
        <dbReference type="EMBL" id="EKG20036.1"/>
    </source>
</evidence>
<gene>
    <name evidence="2" type="ORF">MPH_02667</name>
</gene>
<dbReference type="Gene3D" id="1.10.10.60">
    <property type="entry name" value="Homeodomain-like"/>
    <property type="match status" value="1"/>
</dbReference>
<dbReference type="EMBL" id="AHHD01000099">
    <property type="protein sequence ID" value="EKG20036.1"/>
    <property type="molecule type" value="Genomic_DNA"/>
</dbReference>
<organism evidence="2 3">
    <name type="scientific">Macrophomina phaseolina (strain MS6)</name>
    <name type="common">Charcoal rot fungus</name>
    <dbReference type="NCBI Taxonomy" id="1126212"/>
    <lineage>
        <taxon>Eukaryota</taxon>
        <taxon>Fungi</taxon>
        <taxon>Dikarya</taxon>
        <taxon>Ascomycota</taxon>
        <taxon>Pezizomycotina</taxon>
        <taxon>Dothideomycetes</taxon>
        <taxon>Dothideomycetes incertae sedis</taxon>
        <taxon>Botryosphaeriales</taxon>
        <taxon>Botryosphaeriaceae</taxon>
        <taxon>Macrophomina</taxon>
    </lineage>
</organism>
<feature type="compositionally biased region" description="Basic and acidic residues" evidence="1">
    <location>
        <begin position="539"/>
        <end position="550"/>
    </location>
</feature>
<evidence type="ECO:0008006" key="4">
    <source>
        <dbReference type="Google" id="ProtNLM"/>
    </source>
</evidence>
<accession>K2RC12</accession>
<feature type="region of interest" description="Disordered" evidence="1">
    <location>
        <begin position="480"/>
        <end position="695"/>
    </location>
</feature>
<dbReference type="InParanoid" id="K2RC12"/>
<feature type="compositionally biased region" description="Polar residues" evidence="1">
    <location>
        <begin position="520"/>
        <end position="532"/>
    </location>
</feature>
<dbReference type="VEuPathDB" id="FungiDB:MPH_02667"/>
<evidence type="ECO:0000313" key="3">
    <source>
        <dbReference type="Proteomes" id="UP000007129"/>
    </source>
</evidence>
<feature type="compositionally biased region" description="Basic and acidic residues" evidence="1">
    <location>
        <begin position="29"/>
        <end position="40"/>
    </location>
</feature>
<dbReference type="HOGENOM" id="CLU_018410_0_0_1"/>
<dbReference type="AlphaFoldDB" id="K2RC12"/>
<dbReference type="Proteomes" id="UP000007129">
    <property type="component" value="Unassembled WGS sequence"/>
</dbReference>
<proteinExistence type="predicted"/>
<sequence>MAQHQRVRSRTPQQADAPRYRTNRTTRSQSRDIEQTRDTSVESTHSARGTYAYGSRDSRRTAGRNLSTVPEDADVTYPDLPGQDAEESHSARESVISGTTAISTAQTVHDPADLDAELMLDALDELCTDAGKILDIVAPNTASAERLASLVSEVTNPASRTSIVLDKREKRFRDARQYFGDAEFINRDTVLASFAGGPNPYISANLFRRPDAIIYKANIATFVIQIAAITHGQLRAYDILLSLDNTFPRNFLASLDEERVDLGHGSSALVKQTLEVALDIRTQFAISLLTKDQGETGFDPDATIQSVFFAMSDGENGMPEKAPLRGWEIEGFGMGDEDLPKLIRQTIAQRIADIRECFQGEEEALDHGDYVDLAKLNAKFPWSEFVTRTLSWIRLRNIELDNEITSLGGVSEIVSSLTEYHRTGEPEPLDTRGQSTSQNQGTTTMDANVESQTIPKTAPSVANLVGRYMARLSGQLTNVANEPVDEPDESDEANGAATGIVDDYQPPVLGDDDDDDDSRTFVNAPTERSTMQGDLEILQQREKQNKENMRRSPTNSNLPRRSVFDRQPGATRVPFDDPDILPTGDTASSSKSRDKRRRADSGSDEDEEFETRIAQDRRKAPVRKQSRYTAPSMTPPSARGRSQTTRPSARNKEATPDLSDEEESSASHAQQLKTVSQQARASSYTAGASAARGRQPWNDEEVNTFLELVQKYAWETQPWKAIKEADAAGDNVLFHRTNVDLKDKAMNTIFLYKKSGHALPPGLEVFKLPKHLQAKLDRWRGTSP</sequence>
<dbReference type="STRING" id="1126212.K2RC12"/>
<comment type="caution">
    <text evidence="2">The sequence shown here is derived from an EMBL/GenBank/DDBJ whole genome shotgun (WGS) entry which is preliminary data.</text>
</comment>
<protein>
    <recommendedName>
        <fullName evidence="4">Myb-like domain-containing protein</fullName>
    </recommendedName>
</protein>
<dbReference type="SUPFAM" id="SSF46689">
    <property type="entry name" value="Homeodomain-like"/>
    <property type="match status" value="1"/>
</dbReference>
<feature type="compositionally biased region" description="Polar residues" evidence="1">
    <location>
        <begin position="666"/>
        <end position="686"/>
    </location>
</feature>
<feature type="compositionally biased region" description="Basic and acidic residues" evidence="1">
    <location>
        <begin position="610"/>
        <end position="619"/>
    </location>
</feature>
<feature type="region of interest" description="Disordered" evidence="1">
    <location>
        <begin position="419"/>
        <end position="451"/>
    </location>
</feature>
<feature type="compositionally biased region" description="Acidic residues" evidence="1">
    <location>
        <begin position="483"/>
        <end position="492"/>
    </location>
</feature>